<proteinExistence type="predicted"/>
<dbReference type="EMBL" id="JAFBFH010000002">
    <property type="protein sequence ID" value="MBM7713540.1"/>
    <property type="molecule type" value="Genomic_DNA"/>
</dbReference>
<gene>
    <name evidence="3" type="ORF">JOC94_000508</name>
</gene>
<comment type="caution">
    <text evidence="3">The sequence shown here is derived from an EMBL/GenBank/DDBJ whole genome shotgun (WGS) entry which is preliminary data.</text>
</comment>
<reference evidence="3 4" key="1">
    <citation type="submission" date="2021-01" db="EMBL/GenBank/DDBJ databases">
        <title>Genomic Encyclopedia of Type Strains, Phase IV (KMG-IV): sequencing the most valuable type-strain genomes for metagenomic binning, comparative biology and taxonomic classification.</title>
        <authorList>
            <person name="Goeker M."/>
        </authorList>
    </citation>
    <scope>NUCLEOTIDE SEQUENCE [LARGE SCALE GENOMIC DNA]</scope>
    <source>
        <strain evidence="3 4">DSM 105453</strain>
    </source>
</reference>
<dbReference type="PROSITE" id="PS51257">
    <property type="entry name" value="PROKAR_LIPOPROTEIN"/>
    <property type="match status" value="1"/>
</dbReference>
<sequence length="380" mass="41631">MFKRAQLAALIVILAASGFISGCGLLNKGKEKLDPPKEVSYLKEGEEIETSPKKEGEEIETSPKKEGEEIETSPKKEGEEQETTGEEEKESTVMRDLYLIDRNGLVVSQSLPLPASDSAAKQALEYLVADGPVTDILPNGFRTVLPADTAVDVDIQDGTAIVDFSEEFANYEAKDEKKILQAITWTLTQFDTIDRVELRMNGHKLNEMPVDKTPLSEKGVSRQDGINVEKTGVADITNTRPLTVYYLAQSNDKPYYVPVTKRVSNTEMDDVTAIVNELIEGPGMMTALVSGMSSDIQLLEEPKIKEGVITLNFNEAVLGSSKEQMISEETLQSLVLSLTELNDVKSVAISVEGKKELVNEKGEPLTAPVSRPEKVNTGSY</sequence>
<feature type="compositionally biased region" description="Acidic residues" evidence="1">
    <location>
        <begin position="79"/>
        <end position="89"/>
    </location>
</feature>
<evidence type="ECO:0000259" key="2">
    <source>
        <dbReference type="SMART" id="SM00909"/>
    </source>
</evidence>
<dbReference type="InterPro" id="IPR019606">
    <property type="entry name" value="GerMN"/>
</dbReference>
<feature type="region of interest" description="Disordered" evidence="1">
    <location>
        <begin position="31"/>
        <end position="93"/>
    </location>
</feature>
<name>A0ABS2R2C5_9BACI</name>
<dbReference type="SMART" id="SM00909">
    <property type="entry name" value="Germane"/>
    <property type="match status" value="2"/>
</dbReference>
<dbReference type="Pfam" id="PF10646">
    <property type="entry name" value="Germane"/>
    <property type="match status" value="2"/>
</dbReference>
<evidence type="ECO:0000256" key="1">
    <source>
        <dbReference type="SAM" id="MobiDB-lite"/>
    </source>
</evidence>
<protein>
    <submittedName>
        <fullName evidence="3">Germination protein M</fullName>
    </submittedName>
</protein>
<dbReference type="RefSeq" id="WP_205178414.1">
    <property type="nucleotide sequence ID" value="NZ_JAFBFH010000002.1"/>
</dbReference>
<accession>A0ABS2R2C5</accession>
<evidence type="ECO:0000313" key="4">
    <source>
        <dbReference type="Proteomes" id="UP000823485"/>
    </source>
</evidence>
<feature type="domain" description="GerMN" evidence="2">
    <location>
        <begin position="271"/>
        <end position="360"/>
    </location>
</feature>
<keyword evidence="4" id="KW-1185">Reference proteome</keyword>
<feature type="domain" description="GerMN" evidence="2">
    <location>
        <begin position="120"/>
        <end position="209"/>
    </location>
</feature>
<feature type="compositionally biased region" description="Basic and acidic residues" evidence="1">
    <location>
        <begin position="31"/>
        <end position="78"/>
    </location>
</feature>
<organism evidence="3 4">
    <name type="scientific">Siminovitchia thermophila</name>
    <dbReference type="NCBI Taxonomy" id="1245522"/>
    <lineage>
        <taxon>Bacteria</taxon>
        <taxon>Bacillati</taxon>
        <taxon>Bacillota</taxon>
        <taxon>Bacilli</taxon>
        <taxon>Bacillales</taxon>
        <taxon>Bacillaceae</taxon>
        <taxon>Siminovitchia</taxon>
    </lineage>
</organism>
<evidence type="ECO:0000313" key="3">
    <source>
        <dbReference type="EMBL" id="MBM7713540.1"/>
    </source>
</evidence>
<dbReference type="Proteomes" id="UP000823485">
    <property type="component" value="Unassembled WGS sequence"/>
</dbReference>